<name>A0A1I7W2Y3_LOALO</name>
<reference evidence="2" key="2">
    <citation type="submission" date="2016-11" db="UniProtKB">
        <authorList>
            <consortium name="WormBaseParasite"/>
        </authorList>
    </citation>
    <scope>IDENTIFICATION</scope>
</reference>
<evidence type="ECO:0000313" key="1">
    <source>
        <dbReference type="Proteomes" id="UP000095285"/>
    </source>
</evidence>
<reference evidence="1" key="1">
    <citation type="submission" date="2012-04" db="EMBL/GenBank/DDBJ databases">
        <title>The Genome Sequence of Loa loa.</title>
        <authorList>
            <consortium name="The Broad Institute Genome Sequencing Platform"/>
            <consortium name="Broad Institute Genome Sequencing Center for Infectious Disease"/>
            <person name="Nutman T.B."/>
            <person name="Fink D.L."/>
            <person name="Russ C."/>
            <person name="Young S."/>
            <person name="Zeng Q."/>
            <person name="Gargeya S."/>
            <person name="Alvarado L."/>
            <person name="Berlin A."/>
            <person name="Chapman S.B."/>
            <person name="Chen Z."/>
            <person name="Freedman E."/>
            <person name="Gellesch M."/>
            <person name="Goldberg J."/>
            <person name="Griggs A."/>
            <person name="Gujja S."/>
            <person name="Heilman E.R."/>
            <person name="Heiman D."/>
            <person name="Howarth C."/>
            <person name="Mehta T."/>
            <person name="Neiman D."/>
            <person name="Pearson M."/>
            <person name="Roberts A."/>
            <person name="Saif S."/>
            <person name="Shea T."/>
            <person name="Shenoy N."/>
            <person name="Sisk P."/>
            <person name="Stolte C."/>
            <person name="Sykes S."/>
            <person name="White J."/>
            <person name="Yandava C."/>
            <person name="Haas B."/>
            <person name="Henn M.R."/>
            <person name="Nusbaum C."/>
            <person name="Birren B."/>
        </authorList>
    </citation>
    <scope>NUCLEOTIDE SEQUENCE [LARGE SCALE GENOMIC DNA]</scope>
</reference>
<protein>
    <submittedName>
        <fullName evidence="2">Reverse transcriptase domain-containing protein</fullName>
    </submittedName>
</protein>
<keyword evidence="1" id="KW-1185">Reference proteome</keyword>
<evidence type="ECO:0000313" key="2">
    <source>
        <dbReference type="WBParaSite" id="EN70_9076"/>
    </source>
</evidence>
<proteinExistence type="predicted"/>
<sequence>MKKQSKNCKNNEEANISPKTVAAMVADDSIRDTYMMCKEHTSPSVRMLTGMVGIRKYESRRITFGVQTLSGNKNKRTLLIQYSNEYICNNERKKLAEEIAPAKGYGLPWTYTNYNTKTEEVPELLDEYIKTLLEEGFIEKVKNQNRTWRVSYLPHQAVITPQKSITMLRVAFDASAKTKAHR</sequence>
<organism evidence="1 2">
    <name type="scientific">Loa loa</name>
    <name type="common">Eye worm</name>
    <name type="synonym">Filaria loa</name>
    <dbReference type="NCBI Taxonomy" id="7209"/>
    <lineage>
        <taxon>Eukaryota</taxon>
        <taxon>Metazoa</taxon>
        <taxon>Ecdysozoa</taxon>
        <taxon>Nematoda</taxon>
        <taxon>Chromadorea</taxon>
        <taxon>Rhabditida</taxon>
        <taxon>Spirurina</taxon>
        <taxon>Spiruromorpha</taxon>
        <taxon>Filarioidea</taxon>
        <taxon>Onchocercidae</taxon>
        <taxon>Loa</taxon>
    </lineage>
</organism>
<dbReference type="AlphaFoldDB" id="A0A1I7W2Y3"/>
<gene>
    <name evidence="2" type="primary">LOAG_18741</name>
</gene>
<dbReference type="OrthoDB" id="5920040at2759"/>
<accession>A0A1I7W2Y3</accession>
<dbReference type="WBParaSite" id="EN70_9076">
    <property type="protein sequence ID" value="EN70_9076"/>
    <property type="gene ID" value="EN70_9076"/>
</dbReference>
<dbReference type="Proteomes" id="UP000095285">
    <property type="component" value="Unassembled WGS sequence"/>
</dbReference>